<reference evidence="1 2" key="1">
    <citation type="submission" date="2020-06" db="EMBL/GenBank/DDBJ databases">
        <title>The yeast mating-type switching endonuclease HO is a domesticated member of an unorthodox homing genetic element family.</title>
        <authorList>
            <person name="Coughlan A.Y."/>
            <person name="Lombardi L."/>
            <person name="Braun-Galleani S."/>
            <person name="Martos A.R."/>
            <person name="Galeote V."/>
            <person name="Bigey F."/>
            <person name="Dequin S."/>
            <person name="Byrne K.P."/>
            <person name="Wolfe K.H."/>
        </authorList>
    </citation>
    <scope>NUCLEOTIDE SEQUENCE [LARGE SCALE GENOMIC DNA]</scope>
    <source>
        <strain evidence="1 2">CBS764</strain>
    </source>
</reference>
<evidence type="ECO:0000313" key="1">
    <source>
        <dbReference type="EMBL" id="QLL32938.1"/>
    </source>
</evidence>
<dbReference type="EMBL" id="CP059249">
    <property type="protein sequence ID" value="QLL32938.1"/>
    <property type="molecule type" value="Genomic_DNA"/>
</dbReference>
<sequence>MVDLDKLEKDSRRLRRLQKFSNEARDRIINDPLNDRALLSRSSSSSLDDLRNSAKLRSKLLEHLKVVWTQYSPVKDSQVEHGLRKLREVIIGIYGQHNQDEEFMLFTFDVYKLSYEYYHAKKEHHKLGNLVLAFMVSNVPKRLAAEYAEAYAIFISHIERDMGNCLKFVNKWHSEGKLDDSYRRYVRMSMILNNRTESAGKWFELLKEIPNSSLVYKLLRSSSAFLEMRDRCFATVSRCYNQISMSFLLHYWFHDFLDEAELKTRLKTKVNDHGTEIVEFERTRR</sequence>
<name>A0A7G3ZHF2_9SACH</name>
<accession>A0A7G3ZHF2</accession>
<dbReference type="AlphaFoldDB" id="A0A7G3ZHF2"/>
<dbReference type="KEGG" id="tgb:HG536_0D04600"/>
<protein>
    <submittedName>
        <fullName evidence="1">Uncharacterized protein</fullName>
    </submittedName>
</protein>
<keyword evidence="2" id="KW-1185">Reference proteome</keyword>
<dbReference type="GeneID" id="59326105"/>
<gene>
    <name evidence="1" type="ORF">HG536_0D04600</name>
</gene>
<evidence type="ECO:0000313" key="2">
    <source>
        <dbReference type="Proteomes" id="UP000515788"/>
    </source>
</evidence>
<dbReference type="OrthoDB" id="4035094at2759"/>
<dbReference type="Proteomes" id="UP000515788">
    <property type="component" value="Chromosome 4"/>
</dbReference>
<dbReference type="RefSeq" id="XP_037139612.1">
    <property type="nucleotide sequence ID" value="XM_037283716.1"/>
</dbReference>
<organism evidence="1 2">
    <name type="scientific">Torulaspora globosa</name>
    <dbReference type="NCBI Taxonomy" id="48254"/>
    <lineage>
        <taxon>Eukaryota</taxon>
        <taxon>Fungi</taxon>
        <taxon>Dikarya</taxon>
        <taxon>Ascomycota</taxon>
        <taxon>Saccharomycotina</taxon>
        <taxon>Saccharomycetes</taxon>
        <taxon>Saccharomycetales</taxon>
        <taxon>Saccharomycetaceae</taxon>
        <taxon>Torulaspora</taxon>
    </lineage>
</organism>
<proteinExistence type="predicted"/>